<protein>
    <submittedName>
        <fullName evidence="1">Uncharacterized protein</fullName>
    </submittedName>
</protein>
<accession>A0A1F5K9S6</accession>
<evidence type="ECO:0000313" key="1">
    <source>
        <dbReference type="EMBL" id="OGE37656.1"/>
    </source>
</evidence>
<organism evidence="1 2">
    <name type="scientific">Candidatus Daviesbacteria bacterium RIFCSPHIGHO2_12_FULL_37_11</name>
    <dbReference type="NCBI Taxonomy" id="1797777"/>
    <lineage>
        <taxon>Bacteria</taxon>
        <taxon>Candidatus Daviesiibacteriota</taxon>
    </lineage>
</organism>
<comment type="caution">
    <text evidence="1">The sequence shown here is derived from an EMBL/GenBank/DDBJ whole genome shotgun (WGS) entry which is preliminary data.</text>
</comment>
<gene>
    <name evidence="1" type="ORF">A3F00_04350</name>
</gene>
<name>A0A1F5K9S6_9BACT</name>
<sequence>MVGMESENITELAKALVERSQLEAERVNDRIVGIAGMEIKPTNPSMEKALKTASIGWFEDALRHPDKFTSARFFKQCFELC</sequence>
<evidence type="ECO:0000313" key="2">
    <source>
        <dbReference type="Proteomes" id="UP000176527"/>
    </source>
</evidence>
<dbReference type="EMBL" id="MFDE01000038">
    <property type="protein sequence ID" value="OGE37656.1"/>
    <property type="molecule type" value="Genomic_DNA"/>
</dbReference>
<dbReference type="AlphaFoldDB" id="A0A1F5K9S6"/>
<dbReference type="Proteomes" id="UP000176527">
    <property type="component" value="Unassembled WGS sequence"/>
</dbReference>
<proteinExistence type="predicted"/>
<reference evidence="1 2" key="1">
    <citation type="journal article" date="2016" name="Nat. Commun.">
        <title>Thousands of microbial genomes shed light on interconnected biogeochemical processes in an aquifer system.</title>
        <authorList>
            <person name="Anantharaman K."/>
            <person name="Brown C.T."/>
            <person name="Hug L.A."/>
            <person name="Sharon I."/>
            <person name="Castelle C.J."/>
            <person name="Probst A.J."/>
            <person name="Thomas B.C."/>
            <person name="Singh A."/>
            <person name="Wilkins M.J."/>
            <person name="Karaoz U."/>
            <person name="Brodie E.L."/>
            <person name="Williams K.H."/>
            <person name="Hubbard S.S."/>
            <person name="Banfield J.F."/>
        </authorList>
    </citation>
    <scope>NUCLEOTIDE SEQUENCE [LARGE SCALE GENOMIC DNA]</scope>
</reference>